<protein>
    <submittedName>
        <fullName evidence="3">Uncharacterized protein LOC108677766 isoform X1</fullName>
    </submittedName>
</protein>
<dbReference type="GO" id="GO:0010738">
    <property type="term" value="P:regulation of protein kinase A signaling"/>
    <property type="evidence" value="ECO:0007669"/>
    <property type="project" value="TreeGrafter"/>
</dbReference>
<dbReference type="RefSeq" id="XP_018021525.1">
    <property type="nucleotide sequence ID" value="XM_018166036.2"/>
</dbReference>
<dbReference type="Proteomes" id="UP000694843">
    <property type="component" value="Unplaced"/>
</dbReference>
<dbReference type="GO" id="GO:0005829">
    <property type="term" value="C:cytosol"/>
    <property type="evidence" value="ECO:0007669"/>
    <property type="project" value="TreeGrafter"/>
</dbReference>
<dbReference type="GeneID" id="108677766"/>
<dbReference type="InterPro" id="IPR009097">
    <property type="entry name" value="Cyclic_Pdiesterase"/>
</dbReference>
<dbReference type="SUPFAM" id="SSF55144">
    <property type="entry name" value="LigT-like"/>
    <property type="match status" value="1"/>
</dbReference>
<name>A0A8B7P6E7_HYAAZ</name>
<dbReference type="GO" id="GO:0034237">
    <property type="term" value="F:protein kinase A regulatory subunit binding"/>
    <property type="evidence" value="ECO:0007669"/>
    <property type="project" value="TreeGrafter"/>
</dbReference>
<reference evidence="3" key="1">
    <citation type="submission" date="2025-08" db="UniProtKB">
        <authorList>
            <consortium name="RefSeq"/>
        </authorList>
    </citation>
    <scope>IDENTIFICATION</scope>
    <source>
        <tissue evidence="3">Whole organism</tissue>
    </source>
</reference>
<dbReference type="AlphaFoldDB" id="A0A8B7P6E7"/>
<dbReference type="OrthoDB" id="277832at2759"/>
<accession>A0A8B7P6E7</accession>
<sequence>MRMLTESIQYLLKLRAFNWKIQERLKKSSPEKFFECKEQLCYLYPCAFQIIIHDTCVSSIVLIIVQRLRFQHSTVKLFCQKFTLPTTQHHMFGERVRQQEILNIQDNMDIEENTDKNQIPAAVEISEVVATIEGSEVPATVEGSEVATTVRGSEVAATVEGSEVAATVEGSAAAATVEGYEVAVTVEGSEDSATVEGSEVAATVEGSEVAATAEGSEVAETVCAGLSKIAAASSDDSAHSEDRLVLPSLIDGIHKSEGGAMTALSKSEGKYKRKHGKSGSSFTEPNYFVGIPVSNPKIHERVLALQQKMLSTEPLLQSYLTDVATMHLTLFVFNLEDEQLDSARMCLTQLGDKLKTDEGCPHIVLNFKHLGNFRNRVVFVSVAEDAGFKQLEDLRDVARRLFTEAGIEVEDKKNKWHPHLTAAKIAYKPGKKHLHKIPRESYADYIDAEFGVQTVMKVQLLSMRAPKDANRYYKCEQTLHLLPDEQENHSGCCFRQDTNFLPAESTSTGLST</sequence>
<dbReference type="PANTHER" id="PTHR15934:SF2">
    <property type="entry name" value="A-KINASE ANCHOR PROTEIN 7-LIKE PHOSPHOESTERASE DOMAIN-CONTAINING PROTEIN"/>
    <property type="match status" value="1"/>
</dbReference>
<keyword evidence="2" id="KW-1185">Reference proteome</keyword>
<dbReference type="PANTHER" id="PTHR15934">
    <property type="entry name" value="RNA 2',3'-CYCLIC PHOSPHODIESTERASE"/>
    <property type="match status" value="1"/>
</dbReference>
<evidence type="ECO:0000313" key="2">
    <source>
        <dbReference type="Proteomes" id="UP000694843"/>
    </source>
</evidence>
<dbReference type="KEGG" id="hazt:108677766"/>
<dbReference type="InterPro" id="IPR052641">
    <property type="entry name" value="AKAP7_isoform_gamma"/>
</dbReference>
<feature type="domain" description="A-kinase anchor protein 7-like phosphoesterase" evidence="1">
    <location>
        <begin position="285"/>
        <end position="481"/>
    </location>
</feature>
<organism evidence="2 3">
    <name type="scientific">Hyalella azteca</name>
    <name type="common">Amphipod</name>
    <dbReference type="NCBI Taxonomy" id="294128"/>
    <lineage>
        <taxon>Eukaryota</taxon>
        <taxon>Metazoa</taxon>
        <taxon>Ecdysozoa</taxon>
        <taxon>Arthropoda</taxon>
        <taxon>Crustacea</taxon>
        <taxon>Multicrustacea</taxon>
        <taxon>Malacostraca</taxon>
        <taxon>Eumalacostraca</taxon>
        <taxon>Peracarida</taxon>
        <taxon>Amphipoda</taxon>
        <taxon>Senticaudata</taxon>
        <taxon>Talitrida</taxon>
        <taxon>Talitroidea</taxon>
        <taxon>Hyalellidae</taxon>
        <taxon>Hyalella</taxon>
    </lineage>
</organism>
<dbReference type="Pfam" id="PF10469">
    <property type="entry name" value="AKAP7_NLS"/>
    <property type="match status" value="1"/>
</dbReference>
<dbReference type="Gene3D" id="3.90.1140.10">
    <property type="entry name" value="Cyclic phosphodiesterase"/>
    <property type="match status" value="1"/>
</dbReference>
<evidence type="ECO:0000259" key="1">
    <source>
        <dbReference type="Pfam" id="PF10469"/>
    </source>
</evidence>
<proteinExistence type="predicted"/>
<gene>
    <name evidence="3" type="primary">LOC108677766</name>
</gene>
<evidence type="ECO:0000313" key="3">
    <source>
        <dbReference type="RefSeq" id="XP_018021525.1"/>
    </source>
</evidence>
<dbReference type="InterPro" id="IPR019510">
    <property type="entry name" value="AKAP7-like_phosphoesterase"/>
</dbReference>